<feature type="region of interest" description="Disordered" evidence="2">
    <location>
        <begin position="2238"/>
        <end position="2456"/>
    </location>
</feature>
<dbReference type="InterPro" id="IPR008984">
    <property type="entry name" value="SMAD_FHA_dom_sf"/>
</dbReference>
<sequence>MDFEQTQVINDLEENEEGNENEEVAHLKVFSQQGFNGAVFPVFRGENVIGRSETCNITIQNETLSKKHACISVNAERNLHLIHDCQSTNGTKKGKSLLVPTVRYDLKHGDMLTFGILECQYLVGGDVHMFKSEEDETVSESDSDSVLPDMTVDLDVKKDGASEAGSGTESELANLDEDTKEALETSMDGGSEGDSETESESALPQESAKDELEMNVDEASDCEAGSETGSESILPDASTNLMEELEIEKDEEDETSFETGSDTILKHITSEKDLDDDVDKGVDTASETGSDTTLQHITSKEDRDNDVESSPEMSQDCKWCSRPRFMRKLLPDYVNKPLCEWHEVLLDLCYCFNCVQEYHRLAEELIQQKSELKKNFQKLDIERLTQVITQALENAVDKKVFDPSLQDAVKRLQVHLTELLRYPYLLHRACLADLFTKGIITLNQCGSPLRLEEKLPGAYLLLVHPDIKVRAWAVRCVRDLGLISPDDFDLLANVVGWMINVVQFNLFENIDALSPENTDAELPFDFLPPHLFISLTRREYWLGLFVLLRQMDVSTVRTYFTNSTDHATFLGTVLSLMETEIREEGAFWPMLQCFVVLLERLENRIWQLSSLDFKPDALFNFITTHCVFTKYIQLWQDENELLCRQDDVHEISSRDFMRTEGVSSSHLSNGRFRNTALAWLYPFVQSLLDFDTGEDNISEVIRYLHNMAATCSLQNTFKQRVLSSLLNIIGHLLTKRSSLLLPTVRIWASDLVDVAVCGSVDSRLVDLTQRLLQQILQVDFPGPANLSPENKQQIISLLVQTFENQQLQTPEVTAPLKEMKFSQTNDLDSEFQQGNTDLALQSSRKRSGVSSSEDDSSEKEHSVPIKRSKKALQMKESATEEGNLVNIPRISKAMVAEGDDESTDECIDENWENKPKRMFKLESGTTSEQPVIVDVSNEENSKRPERQKSALQELQTDIGDACSSNKNADEFDEESLLEIMGKPDSPSIECELNVRSGNHDGPTLDYVSIKEEFSNGMYGSDQKPFSSTLKSTVANSSNKNADEFDEESLLEMMDKPDSPSIECELNVRSGNHDGPTLDYVSIKEEFSNGMYGSDEKPLTSTLKSTVANSASPFDAFFHKAKVEAVENEFDTVLYPEMKDIAAKVGDDVNSGQSQPPPQALRFTQGRGATGDELQETIGRVHTVSRLPLRAERRLGTRQEQSGREVGATGFSDLQQDLPINVDATASACQMVQGGEQIGRDPSFKDDNYKGYSNLILNPHGDALSSLEEDLEDIYSTQSDIEEEINAIPRDTDVQAESVSRFCFNQFHEEAPGETHLSGKHVKHASFADDKSPIKHTFISAQQEPAAAITTPRKVLREEEFFRTILRLNVADLVYPERNGRAHAPPRGLPSVSGPVKTCFDSIDQYYDTFKPLFFLEIWEKISNRWRDKKVDKKQVDMEVLDGSTSNSIIPCSGSITDQQERKALFPIQRDLVVVNLIERGPTGVFRSSPGVFGIVETVDVKKADVCGKFRLTLNIRTASTFRPKRGSSLEVKFVASLLTALRSWRGMMYLSKSLLARHILKPGKAEYFCSSHHQYPAPESEEYNEFQAKAISIATNAVHMAFPIPRICMLQGPPGTGKSHTIVGIIKEILNRPQENHQPTASGPFVGHQASKVRILLCAPSNVAIDALIGQIEAARIHLDNENRRGCRQALSNNCGDLFLVRVGRKHEILPSVLKFGLECLTKQVLDNELVSATAGQLAKNSSHDYYRHKHKNLQIEKEALREKLREENAKQTRIRREILDSADIICTTLSGAGSESLKNDLQSDRRRICPFSCVIVDEACQTTELDLLIPLQYMASKLVLVGDPTQLPPTVLSTKVKENLFGRSMFERLDAHFRDQDWENTVIMPEEQYRMHPEIARFPSVHFYNSRLKSHSSLETRAFPLDRHYALFDVHRGEETGLEKGELWNPVEADMIADLCGHLVKVLDAKSIGVITPYRNQRSEIQKRLLTRGGATSVIEVEKVDCFQGREKDVIILSCVRTKTYHGSIGFVAEKRRMHVALTRARQSLFVFGDMETLKGVSEEWKALIEDAHERSCCYQVASSKDVQSVISLRNDRRSPAKDPRLHNKIVPRSQSSNRNVIDTNRRLHRENMSENQRASPALKNEGHLLITIASSEGEQTVRSITVTPGNDRRSPVRDHRLEDREDTIASSLRWDDTDVPETRRPSHRINMSEDQTASLASSNQGQMLITVVSSLEDTQPVRRSITAKNDRHSPFRDHRLERKNVAPTRRLSDTNTPETRRPPYQVNMSEDQAVTSTLRKEHDGNERVSRHQDRSRSSRSRDRSRRSRSRDRAFYKGRSSWHRDYDANEGRSHHRKDNEKESRSSRRDHYEEEGRGGGWFSRHKEHHEKRSSSPHKDRRKGKEGGASRYRSYDRRDDSLTQKQIYEKDSNLRNRDYSAKGSCSHAGRHHEIEGNSRHGYDLRKNKEICAATNAYSDDDHERSKESRSKGESYGARKFKRYHSDGIIGRQHHRTQSPTTKRQIFGNAPRDCGEEYKHQEEQMERDESTKRSRFDEPTISPHATASVSVLKATSSFEESGVDCNRYSFQLGSREIRRSPRACDAISAGTISSNSAGTEMGTQDHALASVIEKLRYYAPRYFGQHQRLEGATTKATTSNSPDRLLPPTSSSKTSETIALTHSRSPLSETSENTALNGSSRSATEASASTCMTSAGPFKREGAIIVPAGVSGSRTQTVPADITTSGFSRSSLERVANKAKGICSFSSSDREGIAMAGLQKSFSETATNTAQVNPPMSLPYIAEAIKSDCKNTAATVQTYQHPPKAFSTVISGQSVATAVPVLSNTRLSDPEHPSGRSAKNDELDPSAQKAANVVRQRHPPPAPIPIIQAVGPRRRISRVNSNDAGVNTLRERASETATVQKRKDDNVTSPNKIDKKKLCESFRGRKSWN</sequence>
<protein>
    <recommendedName>
        <fullName evidence="3">FHA domain-containing protein</fullName>
    </recommendedName>
</protein>
<feature type="region of interest" description="Disordered" evidence="2">
    <location>
        <begin position="274"/>
        <end position="315"/>
    </location>
</feature>
<feature type="region of interest" description="Disordered" evidence="2">
    <location>
        <begin position="1188"/>
        <end position="1209"/>
    </location>
</feature>
<dbReference type="InterPro" id="IPR027417">
    <property type="entry name" value="P-loop_NTPase"/>
</dbReference>
<feature type="compositionally biased region" description="Basic and acidic residues" evidence="2">
    <location>
        <begin position="1188"/>
        <end position="1202"/>
    </location>
</feature>
<dbReference type="Gene3D" id="3.40.50.300">
    <property type="entry name" value="P-loop containing nucleotide triphosphate hydrolases"/>
    <property type="match status" value="2"/>
</dbReference>
<feature type="compositionally biased region" description="Polar residues" evidence="2">
    <location>
        <begin position="2111"/>
        <end position="2120"/>
    </location>
</feature>
<feature type="compositionally biased region" description="Polar residues" evidence="2">
    <location>
        <begin position="2284"/>
        <end position="2295"/>
    </location>
</feature>
<gene>
    <name evidence="4" type="ORF">PLOB_00024926</name>
</gene>
<feature type="coiled-coil region" evidence="1">
    <location>
        <begin position="1751"/>
        <end position="1778"/>
    </location>
</feature>
<accession>A0ABN8MX37</accession>
<feature type="compositionally biased region" description="Basic and acidic residues" evidence="2">
    <location>
        <begin position="2446"/>
        <end position="2456"/>
    </location>
</feature>
<evidence type="ECO:0000259" key="3">
    <source>
        <dbReference type="PROSITE" id="PS50006"/>
    </source>
</evidence>
<feature type="compositionally biased region" description="Basic and acidic residues" evidence="2">
    <location>
        <begin position="2386"/>
        <end position="2435"/>
    </location>
</feature>
<feature type="region of interest" description="Disordered" evidence="2">
    <location>
        <begin position="182"/>
        <end position="239"/>
    </location>
</feature>
<dbReference type="SUPFAM" id="SSF52540">
    <property type="entry name" value="P-loop containing nucleoside triphosphate hydrolases"/>
    <property type="match status" value="1"/>
</dbReference>
<evidence type="ECO:0000256" key="1">
    <source>
        <dbReference type="SAM" id="Coils"/>
    </source>
</evidence>
<dbReference type="InterPro" id="IPR047187">
    <property type="entry name" value="SF1_C_Upf1"/>
</dbReference>
<feature type="compositionally biased region" description="Basic and acidic residues" evidence="2">
    <location>
        <begin position="2842"/>
        <end position="2856"/>
    </location>
</feature>
<feature type="compositionally biased region" description="Polar residues" evidence="2">
    <location>
        <begin position="2648"/>
        <end position="2692"/>
    </location>
</feature>
<feature type="compositionally biased region" description="Basic and acidic residues" evidence="2">
    <location>
        <begin position="2246"/>
        <end position="2262"/>
    </location>
</feature>
<dbReference type="PROSITE" id="PS50006">
    <property type="entry name" value="FHA_DOMAIN"/>
    <property type="match status" value="1"/>
</dbReference>
<feature type="region of interest" description="Disordered" evidence="2">
    <location>
        <begin position="2837"/>
        <end position="2879"/>
    </location>
</feature>
<feature type="compositionally biased region" description="Low complexity" evidence="2">
    <location>
        <begin position="2693"/>
        <end position="2702"/>
    </location>
</feature>
<dbReference type="Pfam" id="PF13087">
    <property type="entry name" value="AAA_12"/>
    <property type="match status" value="1"/>
</dbReference>
<name>A0ABN8MX37_9CNID</name>
<comment type="caution">
    <text evidence="4">The sequence shown here is derived from an EMBL/GenBank/DDBJ whole genome shotgun (WGS) entry which is preliminary data.</text>
</comment>
<feature type="region of interest" description="Disordered" evidence="2">
    <location>
        <begin position="838"/>
        <end position="880"/>
    </location>
</feature>
<dbReference type="Pfam" id="PF13086">
    <property type="entry name" value="AAA_11"/>
    <property type="match status" value="1"/>
</dbReference>
<proteinExistence type="predicted"/>
<dbReference type="EMBL" id="CALNXK010000003">
    <property type="protein sequence ID" value="CAH3035023.1"/>
    <property type="molecule type" value="Genomic_DNA"/>
</dbReference>
<feature type="region of interest" description="Disordered" evidence="2">
    <location>
        <begin position="2895"/>
        <end position="2926"/>
    </location>
</feature>
<dbReference type="Gene3D" id="2.60.200.20">
    <property type="match status" value="1"/>
</dbReference>
<dbReference type="Proteomes" id="UP001159405">
    <property type="component" value="Unassembled WGS sequence"/>
</dbReference>
<dbReference type="SMART" id="SM00240">
    <property type="entry name" value="FHA"/>
    <property type="match status" value="1"/>
</dbReference>
<feature type="compositionally biased region" description="Basic and acidic residues" evidence="2">
    <location>
        <begin position="2339"/>
        <end position="2373"/>
    </location>
</feature>
<dbReference type="InterPro" id="IPR041677">
    <property type="entry name" value="DNA2/NAM7_AAA_11"/>
</dbReference>
<feature type="region of interest" description="Disordered" evidence="2">
    <location>
        <begin position="1147"/>
        <end position="1169"/>
    </location>
</feature>
<keyword evidence="1" id="KW-0175">Coiled coil</keyword>
<dbReference type="InterPro" id="IPR024481">
    <property type="entry name" value="Helicase_Sen1_N"/>
</dbReference>
<evidence type="ECO:0000313" key="5">
    <source>
        <dbReference type="Proteomes" id="UP001159405"/>
    </source>
</evidence>
<feature type="coiled-coil region" evidence="1">
    <location>
        <begin position="355"/>
        <end position="382"/>
    </location>
</feature>
<feature type="region of interest" description="Disordered" evidence="2">
    <location>
        <begin position="2643"/>
        <end position="2702"/>
    </location>
</feature>
<dbReference type="PANTHER" id="PTHR10887:SF495">
    <property type="entry name" value="HELICASE SENATAXIN ISOFORM X1-RELATED"/>
    <property type="match status" value="1"/>
</dbReference>
<feature type="compositionally biased region" description="Basic and acidic residues" evidence="2">
    <location>
        <begin position="2121"/>
        <end position="2130"/>
    </location>
</feature>
<reference evidence="4 5" key="1">
    <citation type="submission" date="2022-05" db="EMBL/GenBank/DDBJ databases">
        <authorList>
            <consortium name="Genoscope - CEA"/>
            <person name="William W."/>
        </authorList>
    </citation>
    <scope>NUCLEOTIDE SEQUENCE [LARGE SCALE GENOMIC DNA]</scope>
</reference>
<dbReference type="CDD" id="cd22665">
    <property type="entry name" value="FHA_MDC1"/>
    <property type="match status" value="1"/>
</dbReference>
<feature type="region of interest" description="Disordered" evidence="2">
    <location>
        <begin position="2470"/>
        <end position="2557"/>
    </location>
</feature>
<organism evidence="4 5">
    <name type="scientific">Porites lobata</name>
    <dbReference type="NCBI Taxonomy" id="104759"/>
    <lineage>
        <taxon>Eukaryota</taxon>
        <taxon>Metazoa</taxon>
        <taxon>Cnidaria</taxon>
        <taxon>Anthozoa</taxon>
        <taxon>Hexacorallia</taxon>
        <taxon>Scleractinia</taxon>
        <taxon>Fungiina</taxon>
        <taxon>Poritidae</taxon>
        <taxon>Porites</taxon>
    </lineage>
</organism>
<keyword evidence="5" id="KW-1185">Reference proteome</keyword>
<dbReference type="CDD" id="cd18042">
    <property type="entry name" value="DEXXQc_SETX"/>
    <property type="match status" value="1"/>
</dbReference>
<dbReference type="CDD" id="cd18808">
    <property type="entry name" value="SF1_C_Upf1"/>
    <property type="match status" value="1"/>
</dbReference>
<feature type="compositionally biased region" description="Polar residues" evidence="2">
    <location>
        <begin position="227"/>
        <end position="239"/>
    </location>
</feature>
<feature type="compositionally biased region" description="Basic and acidic residues" evidence="2">
    <location>
        <begin position="2296"/>
        <end position="2319"/>
    </location>
</feature>
<feature type="compositionally biased region" description="Basic and acidic residues" evidence="2">
    <location>
        <begin position="2915"/>
        <end position="2926"/>
    </location>
</feature>
<dbReference type="InterPro" id="IPR045055">
    <property type="entry name" value="DNA2/NAM7-like"/>
</dbReference>
<feature type="compositionally biased region" description="Basic and acidic residues" evidence="2">
    <location>
        <begin position="2527"/>
        <end position="2552"/>
    </location>
</feature>
<feature type="region of interest" description="Disordered" evidence="2">
    <location>
        <begin position="2158"/>
        <end position="2221"/>
    </location>
</feature>
<feature type="domain" description="FHA" evidence="3">
    <location>
        <begin position="47"/>
        <end position="98"/>
    </location>
</feature>
<dbReference type="InterPro" id="IPR000253">
    <property type="entry name" value="FHA_dom"/>
</dbReference>
<dbReference type="PANTHER" id="PTHR10887">
    <property type="entry name" value="DNA2/NAM7 HELICASE FAMILY"/>
    <property type="match status" value="1"/>
</dbReference>
<dbReference type="SUPFAM" id="SSF49879">
    <property type="entry name" value="SMAD/FHA domain"/>
    <property type="match status" value="1"/>
</dbReference>
<evidence type="ECO:0000256" key="2">
    <source>
        <dbReference type="SAM" id="MobiDB-lite"/>
    </source>
</evidence>
<evidence type="ECO:0000313" key="4">
    <source>
        <dbReference type="EMBL" id="CAH3035023.1"/>
    </source>
</evidence>
<feature type="compositionally biased region" description="Basic and acidic residues" evidence="2">
    <location>
        <begin position="2168"/>
        <end position="2202"/>
    </location>
</feature>
<dbReference type="Pfam" id="PF12726">
    <property type="entry name" value="SEN1_N"/>
    <property type="match status" value="1"/>
</dbReference>
<feature type="compositionally biased region" description="Polar residues" evidence="2">
    <location>
        <begin position="285"/>
        <end position="297"/>
    </location>
</feature>
<feature type="compositionally biased region" description="Basic and acidic residues" evidence="2">
    <location>
        <begin position="2474"/>
        <end position="2487"/>
    </location>
</feature>
<feature type="region of interest" description="Disordered" evidence="2">
    <location>
        <begin position="2111"/>
        <end position="2143"/>
    </location>
</feature>
<dbReference type="Pfam" id="PF00498">
    <property type="entry name" value="FHA"/>
    <property type="match status" value="1"/>
</dbReference>
<dbReference type="InterPro" id="IPR041679">
    <property type="entry name" value="DNA2/NAM7-like_C"/>
</dbReference>
<feature type="compositionally biased region" description="Polar residues" evidence="2">
    <location>
        <begin position="2210"/>
        <end position="2221"/>
    </location>
</feature>